<feature type="chain" id="PRO_5003094215" description="Secreted protein" evidence="1">
    <location>
        <begin position="31"/>
        <end position="139"/>
    </location>
</feature>
<dbReference type="Proteomes" id="UP000000377">
    <property type="component" value="Chromosome"/>
</dbReference>
<dbReference type="KEGG" id="sbh:SBI_09860"/>
<keyword evidence="3" id="KW-1185">Reference proteome</keyword>
<dbReference type="EMBL" id="CP002047">
    <property type="protein sequence ID" value="ADI12978.1"/>
    <property type="molecule type" value="Genomic_DNA"/>
</dbReference>
<gene>
    <name evidence="2" type="ordered locus">SBI_09860</name>
</gene>
<proteinExistence type="predicted"/>
<reference evidence="2 3" key="1">
    <citation type="journal article" date="2010" name="J. Bacteriol.">
        <title>Genome sequence of the milbemycin-producing bacterium Streptomyces bingchenggensis.</title>
        <authorList>
            <person name="Wang X.J."/>
            <person name="Yan Y.J."/>
            <person name="Zhang B."/>
            <person name="An J."/>
            <person name="Wang J.J."/>
            <person name="Tian J."/>
            <person name="Jiang L."/>
            <person name="Chen Y.H."/>
            <person name="Huang S.X."/>
            <person name="Yin M."/>
            <person name="Zhang J."/>
            <person name="Gao A.L."/>
            <person name="Liu C.X."/>
            <person name="Zhu Z.X."/>
            <person name="Xiang W.S."/>
        </authorList>
    </citation>
    <scope>NUCLEOTIDE SEQUENCE [LARGE SCALE GENOMIC DNA]</scope>
    <source>
        <strain evidence="2 3">BCW-1</strain>
    </source>
</reference>
<keyword evidence="1" id="KW-0732">Signal</keyword>
<dbReference type="HOGENOM" id="CLU_1843931_0_0_11"/>
<dbReference type="AlphaFoldDB" id="D7CDD6"/>
<name>D7CDD6_STRBB</name>
<dbReference type="RefSeq" id="WP_014182425.1">
    <property type="nucleotide sequence ID" value="NC_016582.1"/>
</dbReference>
<evidence type="ECO:0000256" key="1">
    <source>
        <dbReference type="SAM" id="SignalP"/>
    </source>
</evidence>
<dbReference type="PATRIC" id="fig|749414.3.peg.10153"/>
<feature type="signal peptide" evidence="1">
    <location>
        <begin position="1"/>
        <end position="30"/>
    </location>
</feature>
<organism evidence="2 3">
    <name type="scientific">Streptomyces bingchenggensis (strain BCW-1)</name>
    <dbReference type="NCBI Taxonomy" id="749414"/>
    <lineage>
        <taxon>Bacteria</taxon>
        <taxon>Bacillati</taxon>
        <taxon>Actinomycetota</taxon>
        <taxon>Actinomycetes</taxon>
        <taxon>Kitasatosporales</taxon>
        <taxon>Streptomycetaceae</taxon>
        <taxon>Streptomyces</taxon>
    </lineage>
</organism>
<protein>
    <recommendedName>
        <fullName evidence="4">Secreted protein</fullName>
    </recommendedName>
</protein>
<evidence type="ECO:0008006" key="4">
    <source>
        <dbReference type="Google" id="ProtNLM"/>
    </source>
</evidence>
<evidence type="ECO:0000313" key="3">
    <source>
        <dbReference type="Proteomes" id="UP000000377"/>
    </source>
</evidence>
<evidence type="ECO:0000313" key="2">
    <source>
        <dbReference type="EMBL" id="ADI12978.1"/>
    </source>
</evidence>
<accession>D7CDD6</accession>
<sequence>MGATVRLRTAVTALTGAAALTVALAGSAQAADGSIFGGQSTNNASYASVRYHYEKVGSSYTAFLQDIKVGDLNDGDGWGSSLVVHSDQGVLREYRVHDSQFYSFGDEPFYRVSGVWFSICNWNEATDALNSCARLTKGG</sequence>